<dbReference type="RefSeq" id="XP_009016339.1">
    <property type="nucleotide sequence ID" value="XM_009018091.1"/>
</dbReference>
<sequence>MKFKISQQNKGSDSLVYGIDPTLYDDQQGVDVETNFEEDNIGRLWFAIQYNPEAERLAVTLIQMKNLPSRIRGINNGCDPYVRICLLPDEKRHLQSQFKKKNCNPKFDENFVFQVSLRNLKERSLKFTVFDVTRNKSHVVIGSVTYPLKMYESSSKVVLWRDLERDDLSHPGHELYVSLSYNGDLSRLTVGIYAGKNFKVDEMLTEEESHKTKMYAKVMLMQVNKVLKSKKSEMVKASNSPVFNEMFKMKLAPFNLNSVSLSITVYLQTSHSKGSPMYSVVIYLLSILYIYIYIYIYI</sequence>
<dbReference type="AlphaFoldDB" id="T1G2X3"/>
<dbReference type="Gene3D" id="2.60.40.150">
    <property type="entry name" value="C2 domain"/>
    <property type="match status" value="2"/>
</dbReference>
<evidence type="ECO:0000313" key="4">
    <source>
        <dbReference type="EMBL" id="ESO05706.1"/>
    </source>
</evidence>
<dbReference type="GO" id="GO:0017158">
    <property type="term" value="P:regulation of calcium ion-dependent exocytosis"/>
    <property type="evidence" value="ECO:0000318"/>
    <property type="project" value="GO_Central"/>
</dbReference>
<dbReference type="GO" id="GO:0070382">
    <property type="term" value="C:exocytic vesicle"/>
    <property type="evidence" value="ECO:0000318"/>
    <property type="project" value="GO_Central"/>
</dbReference>
<dbReference type="GO" id="GO:0005544">
    <property type="term" value="F:calcium-dependent phospholipid binding"/>
    <property type="evidence" value="ECO:0000318"/>
    <property type="project" value="GO_Central"/>
</dbReference>
<keyword evidence="1" id="KW-0677">Repeat</keyword>
<dbReference type="STRING" id="6412.T1G2X3"/>
<evidence type="ECO:0000313" key="5">
    <source>
        <dbReference type="EnsemblMetazoa" id="HelroP77420"/>
    </source>
</evidence>
<dbReference type="CTD" id="20215421"/>
<dbReference type="InParanoid" id="T1G2X3"/>
<dbReference type="PANTHER" id="PTHR10024">
    <property type="entry name" value="SYNAPTOTAGMIN"/>
    <property type="match status" value="1"/>
</dbReference>
<dbReference type="GO" id="GO:0016192">
    <property type="term" value="P:vesicle-mediated transport"/>
    <property type="evidence" value="ECO:0000318"/>
    <property type="project" value="GO_Central"/>
</dbReference>
<dbReference type="eggNOG" id="KOG1028">
    <property type="taxonomic scope" value="Eukaryota"/>
</dbReference>
<keyword evidence="2" id="KW-0472">Membrane</keyword>
<dbReference type="EMBL" id="AMQM01003858">
    <property type="status" value="NOT_ANNOTATED_CDS"/>
    <property type="molecule type" value="Genomic_DNA"/>
</dbReference>
<organism evidence="5 6">
    <name type="scientific">Helobdella robusta</name>
    <name type="common">Californian leech</name>
    <dbReference type="NCBI Taxonomy" id="6412"/>
    <lineage>
        <taxon>Eukaryota</taxon>
        <taxon>Metazoa</taxon>
        <taxon>Spiralia</taxon>
        <taxon>Lophotrochozoa</taxon>
        <taxon>Annelida</taxon>
        <taxon>Clitellata</taxon>
        <taxon>Hirudinea</taxon>
        <taxon>Rhynchobdellida</taxon>
        <taxon>Glossiphoniidae</taxon>
        <taxon>Helobdella</taxon>
    </lineage>
</organism>
<dbReference type="GO" id="GO:0005886">
    <property type="term" value="C:plasma membrane"/>
    <property type="evidence" value="ECO:0000318"/>
    <property type="project" value="GO_Central"/>
</dbReference>
<proteinExistence type="predicted"/>
<evidence type="ECO:0000313" key="6">
    <source>
        <dbReference type="Proteomes" id="UP000015101"/>
    </source>
</evidence>
<evidence type="ECO:0000256" key="1">
    <source>
        <dbReference type="ARBA" id="ARBA00022737"/>
    </source>
</evidence>
<dbReference type="InterPro" id="IPR001565">
    <property type="entry name" value="Synaptotagmin"/>
</dbReference>
<dbReference type="GO" id="GO:0061891">
    <property type="term" value="F:calcium ion sensor activity"/>
    <property type="evidence" value="ECO:0000318"/>
    <property type="project" value="GO_Central"/>
</dbReference>
<dbReference type="GeneID" id="20215421"/>
<dbReference type="OrthoDB" id="10259057at2759"/>
<keyword evidence="6" id="KW-1185">Reference proteome</keyword>
<dbReference type="FunFam" id="2.60.40.150:FF:000237">
    <property type="entry name" value="Synaptotagmin 15"/>
    <property type="match status" value="1"/>
</dbReference>
<dbReference type="PRINTS" id="PR00399">
    <property type="entry name" value="SYNAPTOTAGMN"/>
</dbReference>
<name>T1G2X3_HELRO</name>
<reference evidence="5" key="3">
    <citation type="submission" date="2015-06" db="UniProtKB">
        <authorList>
            <consortium name="EnsemblMetazoa"/>
        </authorList>
    </citation>
    <scope>IDENTIFICATION</scope>
</reference>
<reference evidence="6" key="1">
    <citation type="submission" date="2012-12" db="EMBL/GenBank/DDBJ databases">
        <authorList>
            <person name="Hellsten U."/>
            <person name="Grimwood J."/>
            <person name="Chapman J.A."/>
            <person name="Shapiro H."/>
            <person name="Aerts A."/>
            <person name="Otillar R.P."/>
            <person name="Terry A.Y."/>
            <person name="Boore J.L."/>
            <person name="Simakov O."/>
            <person name="Marletaz F."/>
            <person name="Cho S.-J."/>
            <person name="Edsinger-Gonzales E."/>
            <person name="Havlak P."/>
            <person name="Kuo D.-H."/>
            <person name="Larsson T."/>
            <person name="Lv J."/>
            <person name="Arendt D."/>
            <person name="Savage R."/>
            <person name="Osoegawa K."/>
            <person name="de Jong P."/>
            <person name="Lindberg D.R."/>
            <person name="Seaver E.C."/>
            <person name="Weisblat D.A."/>
            <person name="Putnam N.H."/>
            <person name="Grigoriev I.V."/>
            <person name="Rokhsar D.S."/>
        </authorList>
    </citation>
    <scope>NUCLEOTIDE SEQUENCE</scope>
</reference>
<feature type="domain" description="C2" evidence="3">
    <location>
        <begin position="40"/>
        <end position="161"/>
    </location>
</feature>
<dbReference type="Pfam" id="PF00168">
    <property type="entry name" value="C2"/>
    <property type="match status" value="2"/>
</dbReference>
<dbReference type="PROSITE" id="PS50004">
    <property type="entry name" value="C2"/>
    <property type="match status" value="2"/>
</dbReference>
<dbReference type="EnsemblMetazoa" id="HelroT77420">
    <property type="protein sequence ID" value="HelroP77420"/>
    <property type="gene ID" value="HelroG77420"/>
</dbReference>
<dbReference type="SUPFAM" id="SSF49562">
    <property type="entry name" value="C2 domain (Calcium/lipid-binding domain, CaLB)"/>
    <property type="match status" value="2"/>
</dbReference>
<dbReference type="EMBL" id="KB096325">
    <property type="protein sequence ID" value="ESO05706.1"/>
    <property type="molecule type" value="Genomic_DNA"/>
</dbReference>
<evidence type="ECO:0000256" key="2">
    <source>
        <dbReference type="SAM" id="Phobius"/>
    </source>
</evidence>
<dbReference type="SMART" id="SM00239">
    <property type="entry name" value="C2"/>
    <property type="match status" value="2"/>
</dbReference>
<feature type="domain" description="C2" evidence="3">
    <location>
        <begin position="171"/>
        <end position="297"/>
    </location>
</feature>
<keyword evidence="2" id="KW-0812">Transmembrane</keyword>
<dbReference type="CDD" id="cd08390">
    <property type="entry name" value="C2A_Synaptotagmin-15-17"/>
    <property type="match status" value="1"/>
</dbReference>
<keyword evidence="2" id="KW-1133">Transmembrane helix</keyword>
<gene>
    <name evidence="5" type="primary">20215421</name>
    <name evidence="4" type="synonym">Syt15a</name>
    <name evidence="4" type="ORF">HELRODRAFT_77420</name>
</gene>
<dbReference type="GO" id="GO:0000149">
    <property type="term" value="F:SNARE binding"/>
    <property type="evidence" value="ECO:0000318"/>
    <property type="project" value="GO_Central"/>
</dbReference>
<dbReference type="FunFam" id="2.60.40.150:FF:000592">
    <property type="entry name" value="Synaptotagmin 15a"/>
    <property type="match status" value="1"/>
</dbReference>
<dbReference type="Proteomes" id="UP000015101">
    <property type="component" value="Unassembled WGS sequence"/>
</dbReference>
<dbReference type="InterPro" id="IPR000008">
    <property type="entry name" value="C2_dom"/>
</dbReference>
<evidence type="ECO:0000259" key="3">
    <source>
        <dbReference type="PROSITE" id="PS50004"/>
    </source>
</evidence>
<dbReference type="HOGENOM" id="CLU_023008_11_1_1"/>
<accession>T1G2X3</accession>
<dbReference type="PANTHER" id="PTHR10024:SF234">
    <property type="entry name" value="SYNAPTOTAGMIN-15-RELATED"/>
    <property type="match status" value="1"/>
</dbReference>
<dbReference type="InterPro" id="IPR035892">
    <property type="entry name" value="C2_domain_sf"/>
</dbReference>
<feature type="transmembrane region" description="Helical" evidence="2">
    <location>
        <begin position="277"/>
        <end position="296"/>
    </location>
</feature>
<dbReference type="InterPro" id="IPR047897">
    <property type="entry name" value="Synaptotagmin-15/17_C2A"/>
</dbReference>
<dbReference type="OMA" id="ECEHWTE"/>
<dbReference type="KEGG" id="hro:HELRODRAFT_77420"/>
<reference evidence="4 6" key="2">
    <citation type="journal article" date="2013" name="Nature">
        <title>Insights into bilaterian evolution from three spiralian genomes.</title>
        <authorList>
            <person name="Simakov O."/>
            <person name="Marletaz F."/>
            <person name="Cho S.J."/>
            <person name="Edsinger-Gonzales E."/>
            <person name="Havlak P."/>
            <person name="Hellsten U."/>
            <person name="Kuo D.H."/>
            <person name="Larsson T."/>
            <person name="Lv J."/>
            <person name="Arendt D."/>
            <person name="Savage R."/>
            <person name="Osoegawa K."/>
            <person name="de Jong P."/>
            <person name="Grimwood J."/>
            <person name="Chapman J.A."/>
            <person name="Shapiro H."/>
            <person name="Aerts A."/>
            <person name="Otillar R.P."/>
            <person name="Terry A.Y."/>
            <person name="Boore J.L."/>
            <person name="Grigoriev I.V."/>
            <person name="Lindberg D.R."/>
            <person name="Seaver E.C."/>
            <person name="Weisblat D.A."/>
            <person name="Putnam N.H."/>
            <person name="Rokhsar D.S."/>
        </authorList>
    </citation>
    <scope>NUCLEOTIDE SEQUENCE</scope>
</reference>
<protein>
    <submittedName>
        <fullName evidence="4">Synaptotagmin 15a</fullName>
    </submittedName>
</protein>